<sequence>MEKLLVFHPGTTDFSLSRSYHSNVPDDKLFTTDFVANRLVEILKGLPTDGELSFLDWRGKNTEW</sequence>
<dbReference type="EMBL" id="CP003390">
    <property type="protein sequence ID" value="AFI84596.1"/>
    <property type="molecule type" value="Genomic_DNA"/>
</dbReference>
<evidence type="ECO:0000313" key="2">
    <source>
        <dbReference type="Proteomes" id="UP000009144"/>
    </source>
</evidence>
<dbReference type="STRING" id="754476.Q7A_1778"/>
<dbReference type="OrthoDB" id="9785826at2"/>
<dbReference type="Proteomes" id="UP000009144">
    <property type="component" value="Chromosome"/>
</dbReference>
<gene>
    <name evidence="1" type="ordered locus">Q7A_1778</name>
</gene>
<reference evidence="1 2" key="1">
    <citation type="journal article" date="2012" name="J. Bacteriol.">
        <title>Complete genome sequences of Methylophaga sp. strain JAM1 and Methylophaga sp. strain JAM7.</title>
        <authorList>
            <person name="Villeneuve C."/>
            <person name="Martineau C."/>
            <person name="Mauffrey F."/>
            <person name="Villemur R."/>
        </authorList>
    </citation>
    <scope>NUCLEOTIDE SEQUENCE [LARGE SCALE GENOMIC DNA]</scope>
    <source>
        <strain evidence="1 2">JAM1</strain>
    </source>
</reference>
<dbReference type="eggNOG" id="COG1028">
    <property type="taxonomic scope" value="Bacteria"/>
</dbReference>
<dbReference type="RefSeq" id="WP_014706967.1">
    <property type="nucleotide sequence ID" value="NC_017857.3"/>
</dbReference>
<keyword evidence="2" id="KW-1185">Reference proteome</keyword>
<dbReference type="HOGENOM" id="CLU_2862672_0_0_6"/>
<dbReference type="AlphaFoldDB" id="I1XJM7"/>
<organism evidence="1 2">
    <name type="scientific">Methylophaga nitratireducenticrescens</name>
    <dbReference type="NCBI Taxonomy" id="754476"/>
    <lineage>
        <taxon>Bacteria</taxon>
        <taxon>Pseudomonadati</taxon>
        <taxon>Pseudomonadota</taxon>
        <taxon>Gammaproteobacteria</taxon>
        <taxon>Thiotrichales</taxon>
        <taxon>Piscirickettsiaceae</taxon>
        <taxon>Methylophaga</taxon>
    </lineage>
</organism>
<accession>I1XJM7</accession>
<evidence type="ECO:0000313" key="1">
    <source>
        <dbReference type="EMBL" id="AFI84596.1"/>
    </source>
</evidence>
<proteinExistence type="predicted"/>
<dbReference type="KEGG" id="mej:Q7A_1778"/>
<dbReference type="PATRIC" id="fig|754476.3.peg.1757"/>
<reference evidence="1 2" key="2">
    <citation type="journal article" date="2013" name="Int. J. Syst. Evol. Microbiol.">
        <title>Methylophaga nitratireducenticrescens sp. nov. and Methylophaga frappieri sp. nov., isolated from the biofilm of the methanol-fed denitrification system treating the seawater at the Montreal Biodome.</title>
        <authorList>
            <person name="Villeneuve C."/>
            <person name="Martineau C."/>
            <person name="Mauffrey F."/>
            <person name="Villemur R."/>
        </authorList>
    </citation>
    <scope>NUCLEOTIDE SEQUENCE [LARGE SCALE GENOMIC DNA]</scope>
    <source>
        <strain evidence="1 2">JAM1</strain>
    </source>
</reference>
<protein>
    <submittedName>
        <fullName evidence="1">Short chain dehydrogenase</fullName>
    </submittedName>
</protein>
<name>I1XJM7_METNJ</name>